<organism evidence="1 2">
    <name type="scientific">Acinetobacter phage Acj61</name>
    <dbReference type="NCBI Taxonomy" id="760732"/>
    <lineage>
        <taxon>Viruses</taxon>
        <taxon>Duplodnaviria</taxon>
        <taxon>Heunggongvirae</taxon>
        <taxon>Uroviricota</taxon>
        <taxon>Caudoviricetes</taxon>
        <taxon>Pantevenvirales</taxon>
        <taxon>Straboviridae</taxon>
        <taxon>Twarogvirinae</taxon>
        <taxon>Lasallevirus</taxon>
        <taxon>Lasallevirus Acj61</taxon>
        <taxon>Acinetobacter virus Acj61</taxon>
    </lineage>
</organism>
<reference evidence="1 2" key="1">
    <citation type="journal article" date="2010" name="Virol. J.">
        <title>Genomes of the T4-related bacteriophages as windows on microbial genome evolution.</title>
        <authorList>
            <person name="Petrov V.M."/>
            <person name="Ratnayaka S."/>
            <person name="Nolan J.M."/>
            <person name="Miller E.S."/>
            <person name="Karam J.D."/>
        </authorList>
    </citation>
    <scope>NUCLEOTIDE SEQUENCE [LARGE SCALE GENOMIC DNA]</scope>
</reference>
<keyword evidence="2" id="KW-1185">Reference proteome</keyword>
<evidence type="ECO:0000313" key="2">
    <source>
        <dbReference type="Proteomes" id="UP000008730"/>
    </source>
</evidence>
<dbReference type="GeneID" id="9925984"/>
<gene>
    <name evidence="1" type="ORF">Acj61p093</name>
</gene>
<dbReference type="OrthoDB" id="29036at10239"/>
<dbReference type="EMBL" id="GU911519">
    <property type="protein sequence ID" value="ADG36058.1"/>
    <property type="molecule type" value="Genomic_DNA"/>
</dbReference>
<sequence length="105" mass="11821">MIYKNEKGEACVTQSCETSMFIIAEIKSGFTISWQPGLLKAITQPRYKARFSAIDLARRNAEVTINARANKESEIAFVAQLIQQSLHSDMQLNHAIAQCFWEIGV</sequence>
<proteinExistence type="predicted"/>
<accession>E5E474</accession>
<name>E5E474_9CAUD</name>
<dbReference type="RefSeq" id="YP_004009710.1">
    <property type="nucleotide sequence ID" value="NC_014661.1"/>
</dbReference>
<dbReference type="Proteomes" id="UP000008730">
    <property type="component" value="Segment"/>
</dbReference>
<evidence type="ECO:0000313" key="1">
    <source>
        <dbReference type="EMBL" id="ADG36058.1"/>
    </source>
</evidence>
<dbReference type="KEGG" id="vg:9925984"/>
<protein>
    <submittedName>
        <fullName evidence="1">Uncharacterized protein</fullName>
    </submittedName>
</protein>